<dbReference type="SMART" id="SM00028">
    <property type="entry name" value="TPR"/>
    <property type="match status" value="4"/>
</dbReference>
<reference evidence="1 2" key="1">
    <citation type="journal article" date="2019" name="Int. J. Syst. Evol. Microbiol.">
        <title>Capsulimonas corticalis gen. nov., sp. nov., an aerobic capsulated bacterium, of a novel bacterial order, Capsulimonadales ord. nov., of the class Armatimonadia of the phylum Armatimonadetes.</title>
        <authorList>
            <person name="Li J."/>
            <person name="Kudo C."/>
            <person name="Tonouchi A."/>
        </authorList>
    </citation>
    <scope>NUCLEOTIDE SEQUENCE [LARGE SCALE GENOMIC DNA]</scope>
    <source>
        <strain evidence="1 2">AX-7</strain>
    </source>
</reference>
<proteinExistence type="predicted"/>
<dbReference type="InterPro" id="IPR052943">
    <property type="entry name" value="TMTC_O-mannosyl-trnsfr"/>
</dbReference>
<dbReference type="Proteomes" id="UP000287394">
    <property type="component" value="Chromosome"/>
</dbReference>
<keyword evidence="2" id="KW-1185">Reference proteome</keyword>
<dbReference type="Gene3D" id="1.25.40.10">
    <property type="entry name" value="Tetratricopeptide repeat domain"/>
    <property type="match status" value="1"/>
</dbReference>
<name>A0A402D4E7_9BACT</name>
<gene>
    <name evidence="1" type="ORF">CCAX7_31900</name>
</gene>
<evidence type="ECO:0000313" key="1">
    <source>
        <dbReference type="EMBL" id="BDI31139.1"/>
    </source>
</evidence>
<dbReference type="InterPro" id="IPR011990">
    <property type="entry name" value="TPR-like_helical_dom_sf"/>
</dbReference>
<dbReference type="SUPFAM" id="SSF53756">
    <property type="entry name" value="UDP-Glycosyltransferase/glycogen phosphorylase"/>
    <property type="match status" value="1"/>
</dbReference>
<evidence type="ECO:0000313" key="2">
    <source>
        <dbReference type="Proteomes" id="UP000287394"/>
    </source>
</evidence>
<dbReference type="AlphaFoldDB" id="A0A402D4E7"/>
<dbReference type="PANTHER" id="PTHR44809">
    <property type="match status" value="1"/>
</dbReference>
<dbReference type="InterPro" id="IPR019734">
    <property type="entry name" value="TPR_rpt"/>
</dbReference>
<dbReference type="PANTHER" id="PTHR44809:SF1">
    <property type="entry name" value="PROTEIN O-MANNOSYL-TRANSFERASE TMTC1"/>
    <property type="match status" value="1"/>
</dbReference>
<protein>
    <submittedName>
        <fullName evidence="1">Uncharacterized protein</fullName>
    </submittedName>
</protein>
<dbReference type="EMBL" id="AP025739">
    <property type="protein sequence ID" value="BDI31139.1"/>
    <property type="molecule type" value="Genomic_DNA"/>
</dbReference>
<dbReference type="RefSeq" id="WP_119324324.1">
    <property type="nucleotide sequence ID" value="NZ_AP025739.1"/>
</dbReference>
<sequence length="458" mass="50690">MIVATDRLQSALNAHLAGDLRKAESLYQKLLQSQPGNARVCYLLGSLYAQRRQTNLAVAMLRRAVALDPLLAEAHNNLGRTLEDAGDKDAAQDSYARAFTLAPGNPDFACNLAALRETLGDHEMALGLYDHVLSQTPDHADAHWNRALIRLRGGDFAGGWPDFEWRFAAPGARRREFSTPQWRGEPLAGKTIFVHAEQGYGDTFHFVRYLPWLKSQGARVVFECHDGMKSVLAGCDGFDLLTEWSEHWFDDHFEELDCQIPLLSLPGIAQTETNTIPAEISYIKADASKEQYWGERLTEIAGGAIRVGVVWAGSPNQKNDANRSCRLTDLAPVLAMDGAQFFSLQRGPAARQIADCPHANLWDLSQELEDFADTAGAIANLDLVISVCTSVAHLAGAMGKPVWTLLSERACWRWMRDRDDSPWYPTMRLLRQQILGDWAPVARRAADLLAEAAASAKP</sequence>
<dbReference type="KEGG" id="ccot:CCAX7_31900"/>
<dbReference type="Gene3D" id="3.40.50.2000">
    <property type="entry name" value="Glycogen Phosphorylase B"/>
    <property type="match status" value="1"/>
</dbReference>
<organism evidence="1 2">
    <name type="scientific">Capsulimonas corticalis</name>
    <dbReference type="NCBI Taxonomy" id="2219043"/>
    <lineage>
        <taxon>Bacteria</taxon>
        <taxon>Bacillati</taxon>
        <taxon>Armatimonadota</taxon>
        <taxon>Armatimonadia</taxon>
        <taxon>Capsulimonadales</taxon>
        <taxon>Capsulimonadaceae</taxon>
        <taxon>Capsulimonas</taxon>
    </lineage>
</organism>
<dbReference type="SUPFAM" id="SSF48452">
    <property type="entry name" value="TPR-like"/>
    <property type="match status" value="1"/>
</dbReference>
<dbReference type="Pfam" id="PF13432">
    <property type="entry name" value="TPR_16"/>
    <property type="match status" value="1"/>
</dbReference>
<accession>A0A402D4E7</accession>
<dbReference type="Pfam" id="PF14559">
    <property type="entry name" value="TPR_19"/>
    <property type="match status" value="1"/>
</dbReference>
<dbReference type="PROSITE" id="PS50005">
    <property type="entry name" value="TPR"/>
    <property type="match status" value="2"/>
</dbReference>
<dbReference type="OrthoDB" id="9814129at2"/>